<name>A0A2G9UGH2_TELCI</name>
<keyword evidence="17" id="KW-1185">Reference proteome</keyword>
<dbReference type="Proteomes" id="UP000230423">
    <property type="component" value="Unassembled WGS sequence"/>
</dbReference>
<keyword evidence="8" id="KW-0812">Transmembrane</keyword>
<evidence type="ECO:0000256" key="2">
    <source>
        <dbReference type="ARBA" id="ARBA00004245"/>
    </source>
</evidence>
<comment type="function">
    <text evidence="1">Component of the sarcoglycan complex, a subcomplex of the dystrophin-glycoprotein complex which forms a link between the F-actin cytoskeleton and the extracellular matrix.</text>
</comment>
<keyword evidence="14" id="KW-0206">Cytoskeleton</keyword>
<evidence type="ECO:0000256" key="4">
    <source>
        <dbReference type="ARBA" id="ARBA00007574"/>
    </source>
</evidence>
<evidence type="ECO:0000313" key="17">
    <source>
        <dbReference type="Proteomes" id="UP000230423"/>
    </source>
</evidence>
<sequence>MPSLVNIMIISSLQMTHHGMRFLRFHTIHDPHTGTTEKVVEFDGHHIDLGTVVTNGQVSGYSDKELNIYGSRLIISGAENGTRLTIQDNRCRLENTEHFQVISSQTSRPIFSAQHPVVSIDEKIKKLSTTQIITNKIRSPVDETLKIESENLSIRGNEGIRMEANATKISGATSVTFNTSIPLTQAFLPRWMNI</sequence>
<evidence type="ECO:0000256" key="1">
    <source>
        <dbReference type="ARBA" id="ARBA00002860"/>
    </source>
</evidence>
<evidence type="ECO:0000256" key="7">
    <source>
        <dbReference type="ARBA" id="ARBA00022490"/>
    </source>
</evidence>
<reference evidence="16 17" key="1">
    <citation type="submission" date="2015-09" db="EMBL/GenBank/DDBJ databases">
        <title>Draft genome of the parasitic nematode Teladorsagia circumcincta isolate WARC Sus (inbred).</title>
        <authorList>
            <person name="Mitreva M."/>
        </authorList>
    </citation>
    <scope>NUCLEOTIDE SEQUENCE [LARGE SCALE GENOMIC DNA]</scope>
    <source>
        <strain evidence="16 17">S</strain>
    </source>
</reference>
<evidence type="ECO:0000256" key="6">
    <source>
        <dbReference type="ARBA" id="ARBA00022475"/>
    </source>
</evidence>
<keyword evidence="6" id="KW-1003">Cell membrane</keyword>
<dbReference type="GO" id="GO:0007517">
    <property type="term" value="P:muscle organ development"/>
    <property type="evidence" value="ECO:0007669"/>
    <property type="project" value="InterPro"/>
</dbReference>
<evidence type="ECO:0000313" key="16">
    <source>
        <dbReference type="EMBL" id="PIO69331.1"/>
    </source>
</evidence>
<organism evidence="16 17">
    <name type="scientific">Teladorsagia circumcincta</name>
    <name type="common">Brown stomach worm</name>
    <name type="synonym">Ostertagia circumcincta</name>
    <dbReference type="NCBI Taxonomy" id="45464"/>
    <lineage>
        <taxon>Eukaryota</taxon>
        <taxon>Metazoa</taxon>
        <taxon>Ecdysozoa</taxon>
        <taxon>Nematoda</taxon>
        <taxon>Chromadorea</taxon>
        <taxon>Rhabditida</taxon>
        <taxon>Rhabditina</taxon>
        <taxon>Rhabditomorpha</taxon>
        <taxon>Strongyloidea</taxon>
        <taxon>Trichostrongylidae</taxon>
        <taxon>Teladorsagia</taxon>
    </lineage>
</organism>
<accession>A0A2G9UGH2</accession>
<comment type="similarity">
    <text evidence="4">Belongs to the sarcoglycan beta/delta/gamma/zeta family.</text>
</comment>
<keyword evidence="11" id="KW-0472">Membrane</keyword>
<evidence type="ECO:0000256" key="9">
    <source>
        <dbReference type="ARBA" id="ARBA00022968"/>
    </source>
</evidence>
<keyword evidence="10" id="KW-1133">Transmembrane helix</keyword>
<dbReference type="GO" id="GO:0016012">
    <property type="term" value="C:sarcoglycan complex"/>
    <property type="evidence" value="ECO:0007669"/>
    <property type="project" value="InterPro"/>
</dbReference>
<dbReference type="InterPro" id="IPR006875">
    <property type="entry name" value="Sarcoglycan"/>
</dbReference>
<dbReference type="Pfam" id="PF04790">
    <property type="entry name" value="Sarcoglycan_1"/>
    <property type="match status" value="1"/>
</dbReference>
<gene>
    <name evidence="16" type="ORF">TELCIR_08848</name>
</gene>
<evidence type="ECO:0000256" key="3">
    <source>
        <dbReference type="ARBA" id="ARBA00004274"/>
    </source>
</evidence>
<comment type="subunit">
    <text evidence="15">Cross-link to form 2 major subcomplexes: one consisting of SGCB, SGCD and SGCG and the other consisting of SGCB and SGCD. The association between SGCB and SGCG is particularly strong while SGCA is loosely associated with the other sarcoglycans.</text>
</comment>
<keyword evidence="12" id="KW-1015">Disulfide bond</keyword>
<evidence type="ECO:0000256" key="8">
    <source>
        <dbReference type="ARBA" id="ARBA00022692"/>
    </source>
</evidence>
<evidence type="ECO:0000256" key="15">
    <source>
        <dbReference type="ARBA" id="ARBA00026041"/>
    </source>
</evidence>
<dbReference type="GO" id="GO:0005856">
    <property type="term" value="C:cytoskeleton"/>
    <property type="evidence" value="ECO:0007669"/>
    <property type="project" value="UniProtKB-SubCell"/>
</dbReference>
<evidence type="ECO:0000256" key="13">
    <source>
        <dbReference type="ARBA" id="ARBA00023180"/>
    </source>
</evidence>
<dbReference type="PANTHER" id="PTHR21142:SF2">
    <property type="entry name" value="BETA-SARCOGLYCAN"/>
    <property type="match status" value="1"/>
</dbReference>
<comment type="subcellular location">
    <subcellularLocation>
        <location evidence="3">Cell membrane</location>
        <location evidence="3">Sarcolemma</location>
        <topology evidence="3">Single-pass type II membrane protein</topology>
    </subcellularLocation>
    <subcellularLocation>
        <location evidence="2">Cytoplasm</location>
        <location evidence="2">Cytoskeleton</location>
    </subcellularLocation>
</comment>
<keyword evidence="13" id="KW-0325">Glycoprotein</keyword>
<protein>
    <recommendedName>
        <fullName evidence="5">Beta-sarcoglycan</fullName>
    </recommendedName>
</protein>
<dbReference type="GO" id="GO:0042383">
    <property type="term" value="C:sarcolemma"/>
    <property type="evidence" value="ECO:0007669"/>
    <property type="project" value="UniProtKB-SubCell"/>
</dbReference>
<dbReference type="EMBL" id="KZ346699">
    <property type="protein sequence ID" value="PIO69331.1"/>
    <property type="molecule type" value="Genomic_DNA"/>
</dbReference>
<dbReference type="PANTHER" id="PTHR21142">
    <property type="entry name" value="SARCOGLYCANS"/>
    <property type="match status" value="1"/>
</dbReference>
<evidence type="ECO:0000256" key="11">
    <source>
        <dbReference type="ARBA" id="ARBA00023136"/>
    </source>
</evidence>
<dbReference type="OrthoDB" id="5843723at2759"/>
<keyword evidence="7" id="KW-0963">Cytoplasm</keyword>
<keyword evidence="9" id="KW-0735">Signal-anchor</keyword>
<evidence type="ECO:0000256" key="10">
    <source>
        <dbReference type="ARBA" id="ARBA00022989"/>
    </source>
</evidence>
<dbReference type="InterPro" id="IPR027659">
    <property type="entry name" value="Sgcb"/>
</dbReference>
<proteinExistence type="inferred from homology"/>
<dbReference type="AlphaFoldDB" id="A0A2G9UGH2"/>
<evidence type="ECO:0000256" key="5">
    <source>
        <dbReference type="ARBA" id="ARBA00015329"/>
    </source>
</evidence>
<evidence type="ECO:0000256" key="14">
    <source>
        <dbReference type="ARBA" id="ARBA00023212"/>
    </source>
</evidence>
<evidence type="ECO:0000256" key="12">
    <source>
        <dbReference type="ARBA" id="ARBA00023157"/>
    </source>
</evidence>